<evidence type="ECO:0000256" key="1">
    <source>
        <dbReference type="ARBA" id="ARBA00004429"/>
    </source>
</evidence>
<keyword evidence="8 13" id="KW-1133">Transmembrane helix</keyword>
<dbReference type="InterPro" id="IPR028053">
    <property type="entry name" value="Membr_insert_YidC_N"/>
</dbReference>
<dbReference type="CDD" id="cd20070">
    <property type="entry name" value="5TM_YidC_Alb3"/>
    <property type="match status" value="1"/>
</dbReference>
<dbReference type="Pfam" id="PF02096">
    <property type="entry name" value="60KD_IMP"/>
    <property type="match status" value="1"/>
</dbReference>
<comment type="function">
    <text evidence="13">Required for the insertion and/or proper folding and/or complex formation of integral membrane proteins into the membrane. Involved in integration of membrane proteins that insert both dependently and independently of the Sec translocase complex, as well as at least some lipoproteins. Aids folding of multispanning membrane proteins.</text>
</comment>
<evidence type="ECO:0000313" key="17">
    <source>
        <dbReference type="Proteomes" id="UP000061569"/>
    </source>
</evidence>
<name>A0A0S2DQ87_LYSEN</name>
<keyword evidence="7 13" id="KW-0653">Protein transport</keyword>
<evidence type="ECO:0000259" key="15">
    <source>
        <dbReference type="Pfam" id="PF14849"/>
    </source>
</evidence>
<feature type="transmembrane region" description="Helical" evidence="13">
    <location>
        <begin position="522"/>
        <end position="544"/>
    </location>
</feature>
<evidence type="ECO:0000256" key="9">
    <source>
        <dbReference type="ARBA" id="ARBA00023136"/>
    </source>
</evidence>
<accession>A0A0S2DQ87</accession>
<dbReference type="Proteomes" id="UP000061569">
    <property type="component" value="Chromosome"/>
</dbReference>
<evidence type="ECO:0000259" key="14">
    <source>
        <dbReference type="Pfam" id="PF02096"/>
    </source>
</evidence>
<evidence type="ECO:0000256" key="6">
    <source>
        <dbReference type="ARBA" id="ARBA00022692"/>
    </source>
</evidence>
<dbReference type="STRING" id="69.GLE_5343"/>
<dbReference type="GO" id="GO:0015031">
    <property type="term" value="P:protein transport"/>
    <property type="evidence" value="ECO:0007669"/>
    <property type="project" value="UniProtKB-KW"/>
</dbReference>
<dbReference type="PRINTS" id="PR00701">
    <property type="entry name" value="60KDINNERMP"/>
</dbReference>
<evidence type="ECO:0000256" key="12">
    <source>
        <dbReference type="ARBA" id="ARBA00033342"/>
    </source>
</evidence>
<dbReference type="InterPro" id="IPR001708">
    <property type="entry name" value="YidC/ALB3/OXA1/COX18"/>
</dbReference>
<evidence type="ECO:0000256" key="13">
    <source>
        <dbReference type="HAMAP-Rule" id="MF_01810"/>
    </source>
</evidence>
<dbReference type="GO" id="GO:0051205">
    <property type="term" value="P:protein insertion into membrane"/>
    <property type="evidence" value="ECO:0007669"/>
    <property type="project" value="TreeGrafter"/>
</dbReference>
<keyword evidence="4 13" id="KW-0813">Transport</keyword>
<dbReference type="InterPro" id="IPR047196">
    <property type="entry name" value="YidC_ALB_C"/>
</dbReference>
<dbReference type="EMBL" id="CP013140">
    <property type="protein sequence ID" value="ALN60684.1"/>
    <property type="molecule type" value="Genomic_DNA"/>
</dbReference>
<dbReference type="OrthoDB" id="9780552at2"/>
<evidence type="ECO:0000313" key="16">
    <source>
        <dbReference type="EMBL" id="ALN60684.1"/>
    </source>
</evidence>
<feature type="transmembrane region" description="Helical" evidence="13">
    <location>
        <begin position="379"/>
        <end position="400"/>
    </location>
</feature>
<protein>
    <recommendedName>
        <fullName evidence="3 13">Membrane protein insertase YidC</fullName>
    </recommendedName>
    <alternativeName>
        <fullName evidence="12 13">Foldase YidC</fullName>
    </alternativeName>
    <alternativeName>
        <fullName evidence="11 13">Membrane integrase YidC</fullName>
    </alternativeName>
    <alternativeName>
        <fullName evidence="13">Membrane protein YidC</fullName>
    </alternativeName>
</protein>
<comment type="subunit">
    <text evidence="13">Interacts with the Sec translocase complex via SecD. Specifically interacts with transmembrane segments of nascent integral membrane proteins during membrane integration.</text>
</comment>
<evidence type="ECO:0000256" key="8">
    <source>
        <dbReference type="ARBA" id="ARBA00022989"/>
    </source>
</evidence>
<keyword evidence="9 13" id="KW-0472">Membrane</keyword>
<comment type="subcellular location">
    <subcellularLocation>
        <location evidence="1">Cell inner membrane</location>
        <topology evidence="1">Multi-pass membrane protein</topology>
    </subcellularLocation>
    <subcellularLocation>
        <location evidence="13">Cell membrane</location>
        <topology evidence="13">Multi-pass membrane protein</topology>
    </subcellularLocation>
</comment>
<dbReference type="NCBIfam" id="TIGR03593">
    <property type="entry name" value="yidC_nterm"/>
    <property type="match status" value="1"/>
</dbReference>
<dbReference type="AlphaFoldDB" id="A0A0S2DQ87"/>
<dbReference type="InterPro" id="IPR038221">
    <property type="entry name" value="YidC_periplasmic_sf"/>
</dbReference>
<evidence type="ECO:0000256" key="3">
    <source>
        <dbReference type="ARBA" id="ARBA00015325"/>
    </source>
</evidence>
<dbReference type="KEGG" id="lez:GLE_5343"/>
<keyword evidence="10 13" id="KW-0143">Chaperone</keyword>
<dbReference type="Gene3D" id="2.70.98.90">
    <property type="match status" value="1"/>
</dbReference>
<dbReference type="GO" id="GO:0005886">
    <property type="term" value="C:plasma membrane"/>
    <property type="evidence" value="ECO:0007669"/>
    <property type="project" value="UniProtKB-SubCell"/>
</dbReference>
<dbReference type="NCBIfam" id="TIGR03592">
    <property type="entry name" value="yidC_oxa1_cterm"/>
    <property type="match status" value="1"/>
</dbReference>
<dbReference type="PRINTS" id="PR01900">
    <property type="entry name" value="YIDCPROTEIN"/>
</dbReference>
<evidence type="ECO:0000256" key="11">
    <source>
        <dbReference type="ARBA" id="ARBA00033245"/>
    </source>
</evidence>
<dbReference type="PANTHER" id="PTHR12428:SF65">
    <property type="entry name" value="CYTOCHROME C OXIDASE ASSEMBLY PROTEIN COX18, MITOCHONDRIAL"/>
    <property type="match status" value="1"/>
</dbReference>
<dbReference type="GO" id="GO:0032977">
    <property type="term" value="F:membrane insertase activity"/>
    <property type="evidence" value="ECO:0007669"/>
    <property type="project" value="InterPro"/>
</dbReference>
<gene>
    <name evidence="16" type="primary">oxaA</name>
    <name evidence="13" type="synonym">yidC</name>
    <name evidence="16" type="ORF">GLE_5343</name>
</gene>
<evidence type="ECO:0000256" key="2">
    <source>
        <dbReference type="ARBA" id="ARBA00010527"/>
    </source>
</evidence>
<dbReference type="PANTHER" id="PTHR12428">
    <property type="entry name" value="OXA1"/>
    <property type="match status" value="1"/>
</dbReference>
<proteinExistence type="inferred from homology"/>
<comment type="similarity">
    <text evidence="2 13">Belongs to the OXA1/ALB3/YidC family. Type 1 subfamily.</text>
</comment>
<evidence type="ECO:0000256" key="5">
    <source>
        <dbReference type="ARBA" id="ARBA00022475"/>
    </source>
</evidence>
<dbReference type="InterPro" id="IPR028055">
    <property type="entry name" value="YidC/Oxa/ALB_C"/>
</dbReference>
<feature type="transmembrane region" description="Helical" evidence="13">
    <location>
        <begin position="485"/>
        <end position="502"/>
    </location>
</feature>
<organism evidence="16 17">
    <name type="scientific">Lysobacter enzymogenes</name>
    <dbReference type="NCBI Taxonomy" id="69"/>
    <lineage>
        <taxon>Bacteria</taxon>
        <taxon>Pseudomonadati</taxon>
        <taxon>Pseudomonadota</taxon>
        <taxon>Gammaproteobacteria</taxon>
        <taxon>Lysobacterales</taxon>
        <taxon>Lysobacteraceae</taxon>
        <taxon>Lysobacter</taxon>
    </lineage>
</organism>
<feature type="transmembrane region" description="Helical" evidence="13">
    <location>
        <begin position="444"/>
        <end position="465"/>
    </location>
</feature>
<reference evidence="16 17" key="1">
    <citation type="submission" date="2015-11" db="EMBL/GenBank/DDBJ databases">
        <title>Genome sequences of Lysobacter enzymogenes strain C3 and Lysobacter antibioticus ATCC 29479.</title>
        <authorList>
            <person name="Kobayashi D.Y."/>
        </authorList>
    </citation>
    <scope>NUCLEOTIDE SEQUENCE [LARGE SCALE GENOMIC DNA]</scope>
    <source>
        <strain evidence="16 17">C3</strain>
    </source>
</reference>
<evidence type="ECO:0000256" key="7">
    <source>
        <dbReference type="ARBA" id="ARBA00022927"/>
    </source>
</evidence>
<dbReference type="NCBIfam" id="NF002352">
    <property type="entry name" value="PRK01318.1-3"/>
    <property type="match status" value="1"/>
</dbReference>
<keyword evidence="6 13" id="KW-0812">Transmembrane</keyword>
<keyword evidence="5 13" id="KW-1003">Cell membrane</keyword>
<evidence type="ECO:0000256" key="4">
    <source>
        <dbReference type="ARBA" id="ARBA00022448"/>
    </source>
</evidence>
<dbReference type="CDD" id="cd19961">
    <property type="entry name" value="EcYidC-like_peri"/>
    <property type="match status" value="1"/>
</dbReference>
<dbReference type="HAMAP" id="MF_01810">
    <property type="entry name" value="YidC_type1"/>
    <property type="match status" value="1"/>
</dbReference>
<feature type="domain" description="Membrane insertase YidC N-terminal" evidence="15">
    <location>
        <begin position="83"/>
        <end position="368"/>
    </location>
</feature>
<feature type="domain" description="Membrane insertase YidC/Oxa/ALB C-terminal" evidence="14">
    <location>
        <begin position="379"/>
        <end position="557"/>
    </location>
</feature>
<sequence>MNQTRAFLILAWLMVATLLWMEWGKEKSAPPVAPPSAVAPASSVPSIAGLSATPGVPAAPTAAPSAPAASPGVAAAAPSDAPVVVSTDVFKVILNGGEISEADLLRYPVGTEPNSPPMRLLAHDSTLYFVAQSGWVNQAKIAPTHDAGFRYAGDSRELKLGDGAKEIAVPFVWTGADGVTITRTYTFRRGDYVIKVRDEVANASAAPWQGYIYRQLSRVPRELARKGPFSPEQYSFQGAAWYSPTDKYEKRKYDKFAADGNLNKQVTGGWIAMLQHHFFAAWIPGDKDQGQFQLDQLNAGGAPQYVIRDVGPGFTVAPGQKVSTEARLWVGPKLVKAIEAQGVQGLDRAVDFSSYSIFATLANGLFWLLDKLHGLFGNWGWAIIGLVVLLKLALYPLSAAQYKSQAKMRKFQPRVAQLKERYGDDKQKFQMALMELYKKEKINPVGGCLPVLPSIIIFMTLYWMLAESVELRHAPWTLWIHDLTSRDPFFVLPLFNIAIMWATQKLTPMTGMDPTQQKMMQFMPLVFGVILAFLPAGLVLYQVANGGLGLLQQWITTKRYAEENATGGGGGKDKDK</sequence>
<evidence type="ECO:0000256" key="10">
    <source>
        <dbReference type="ARBA" id="ARBA00023186"/>
    </source>
</evidence>
<dbReference type="PATRIC" id="fig|69.6.peg.5259"/>
<dbReference type="Pfam" id="PF14849">
    <property type="entry name" value="YidC_periplas"/>
    <property type="match status" value="1"/>
</dbReference>
<dbReference type="InterPro" id="IPR019998">
    <property type="entry name" value="Membr_insert_YidC"/>
</dbReference>